<proteinExistence type="predicted"/>
<keyword evidence="5" id="KW-0539">Nucleus</keyword>
<dbReference type="GO" id="GO:0005634">
    <property type="term" value="C:nucleus"/>
    <property type="evidence" value="ECO:0007669"/>
    <property type="project" value="UniProtKB-SubCell"/>
</dbReference>
<dbReference type="PRINTS" id="PR00404">
    <property type="entry name" value="MADSDOMAIN"/>
</dbReference>
<name>A0A438C0E9_VITVI</name>
<keyword evidence="4" id="KW-0804">Transcription</keyword>
<dbReference type="SUPFAM" id="SSF55455">
    <property type="entry name" value="SRF-like"/>
    <property type="match status" value="1"/>
</dbReference>
<dbReference type="PANTHER" id="PTHR11945:SF775">
    <property type="entry name" value="MADS-BOX DOMAIN-CONTAINING PROTEIN"/>
    <property type="match status" value="1"/>
</dbReference>
<evidence type="ECO:0000256" key="4">
    <source>
        <dbReference type="ARBA" id="ARBA00023163"/>
    </source>
</evidence>
<dbReference type="InterPro" id="IPR002100">
    <property type="entry name" value="TF_MADSbox"/>
</dbReference>
<reference evidence="7 8" key="1">
    <citation type="journal article" date="2018" name="PLoS Genet.">
        <title>Population sequencing reveals clonal diversity and ancestral inbreeding in the grapevine cultivar Chardonnay.</title>
        <authorList>
            <person name="Roach M.J."/>
            <person name="Johnson D.L."/>
            <person name="Bohlmann J."/>
            <person name="van Vuuren H.J."/>
            <person name="Jones S.J."/>
            <person name="Pretorius I.S."/>
            <person name="Schmidt S.A."/>
            <person name="Borneman A.R."/>
        </authorList>
    </citation>
    <scope>NUCLEOTIDE SEQUENCE [LARGE SCALE GENOMIC DNA]</scope>
    <source>
        <strain evidence="8">cv. Chardonnay</strain>
        <tissue evidence="7">Leaf</tissue>
    </source>
</reference>
<feature type="domain" description="MADS-box" evidence="6">
    <location>
        <begin position="1"/>
        <end position="61"/>
    </location>
</feature>
<evidence type="ECO:0000256" key="1">
    <source>
        <dbReference type="ARBA" id="ARBA00004123"/>
    </source>
</evidence>
<evidence type="ECO:0000313" key="8">
    <source>
        <dbReference type="Proteomes" id="UP000288805"/>
    </source>
</evidence>
<gene>
    <name evidence="7" type="primary">AGL62_0</name>
    <name evidence="7" type="ORF">CK203_080847</name>
</gene>
<dbReference type="AlphaFoldDB" id="A0A438C0E9"/>
<keyword evidence="2" id="KW-0805">Transcription regulation</keyword>
<dbReference type="EMBL" id="QGNW01002586">
    <property type="protein sequence ID" value="RVW16693.1"/>
    <property type="molecule type" value="Genomic_DNA"/>
</dbReference>
<comment type="subcellular location">
    <subcellularLocation>
        <location evidence="1">Nucleus</location>
    </subcellularLocation>
</comment>
<evidence type="ECO:0000259" key="6">
    <source>
        <dbReference type="PROSITE" id="PS50066"/>
    </source>
</evidence>
<comment type="caution">
    <text evidence="7">The sequence shown here is derived from an EMBL/GenBank/DDBJ whole genome shotgun (WGS) entry which is preliminary data.</text>
</comment>
<evidence type="ECO:0000256" key="5">
    <source>
        <dbReference type="ARBA" id="ARBA00023242"/>
    </source>
</evidence>
<dbReference type="Gene3D" id="3.40.1810.10">
    <property type="entry name" value="Transcription factor, MADS-box"/>
    <property type="match status" value="1"/>
</dbReference>
<dbReference type="SMART" id="SM00432">
    <property type="entry name" value="MADS"/>
    <property type="match status" value="1"/>
</dbReference>
<sequence length="90" mass="9997">MGRRKIEIRKIKKKSSLEVTFSKCRTGFFKKVDKLCVLCGAKVTVIVFSPGGRAFIFGYPIANVVIDRFLKCDTDTSSRAVGHATHCSLL</sequence>
<dbReference type="Proteomes" id="UP000288805">
    <property type="component" value="Unassembled WGS sequence"/>
</dbReference>
<dbReference type="GO" id="GO:0046983">
    <property type="term" value="F:protein dimerization activity"/>
    <property type="evidence" value="ECO:0007669"/>
    <property type="project" value="InterPro"/>
</dbReference>
<evidence type="ECO:0000313" key="7">
    <source>
        <dbReference type="EMBL" id="RVW16693.1"/>
    </source>
</evidence>
<evidence type="ECO:0000256" key="2">
    <source>
        <dbReference type="ARBA" id="ARBA00023015"/>
    </source>
</evidence>
<accession>A0A438C0E9</accession>
<evidence type="ECO:0000256" key="3">
    <source>
        <dbReference type="ARBA" id="ARBA00023125"/>
    </source>
</evidence>
<keyword evidence="3" id="KW-0238">DNA-binding</keyword>
<dbReference type="InterPro" id="IPR036879">
    <property type="entry name" value="TF_MADSbox_sf"/>
</dbReference>
<organism evidence="7 8">
    <name type="scientific">Vitis vinifera</name>
    <name type="common">Grape</name>
    <dbReference type="NCBI Taxonomy" id="29760"/>
    <lineage>
        <taxon>Eukaryota</taxon>
        <taxon>Viridiplantae</taxon>
        <taxon>Streptophyta</taxon>
        <taxon>Embryophyta</taxon>
        <taxon>Tracheophyta</taxon>
        <taxon>Spermatophyta</taxon>
        <taxon>Magnoliopsida</taxon>
        <taxon>eudicotyledons</taxon>
        <taxon>Gunneridae</taxon>
        <taxon>Pentapetalae</taxon>
        <taxon>rosids</taxon>
        <taxon>Vitales</taxon>
        <taxon>Vitaceae</taxon>
        <taxon>Viteae</taxon>
        <taxon>Vitis</taxon>
    </lineage>
</organism>
<dbReference type="PROSITE" id="PS50066">
    <property type="entry name" value="MADS_BOX_2"/>
    <property type="match status" value="1"/>
</dbReference>
<dbReference type="GO" id="GO:0003677">
    <property type="term" value="F:DNA binding"/>
    <property type="evidence" value="ECO:0007669"/>
    <property type="project" value="UniProtKB-KW"/>
</dbReference>
<dbReference type="Pfam" id="PF00319">
    <property type="entry name" value="SRF-TF"/>
    <property type="match status" value="1"/>
</dbReference>
<protein>
    <submittedName>
        <fullName evidence="7">Agamous-like MADS-box protein AGL62</fullName>
    </submittedName>
</protein>
<dbReference type="PANTHER" id="PTHR11945">
    <property type="entry name" value="MADS BOX PROTEIN"/>
    <property type="match status" value="1"/>
</dbReference>